<reference evidence="9" key="1">
    <citation type="submission" date="2018-05" db="EMBL/GenBank/DDBJ databases">
        <authorList>
            <person name="Lanie J.A."/>
            <person name="Ng W.-L."/>
            <person name="Kazmierczak K.M."/>
            <person name="Andrzejewski T.M."/>
            <person name="Davidsen T.M."/>
            <person name="Wayne K.J."/>
            <person name="Tettelin H."/>
            <person name="Glass J.I."/>
            <person name="Rusch D."/>
            <person name="Podicherti R."/>
            <person name="Tsui H.-C.T."/>
            <person name="Winkler M.E."/>
        </authorList>
    </citation>
    <scope>NUCLEOTIDE SEQUENCE</scope>
</reference>
<dbReference type="Gene3D" id="1.20.5.3310">
    <property type="match status" value="1"/>
</dbReference>
<name>A0A381Z2Y4_9ZZZZ</name>
<dbReference type="EMBL" id="UINC01019605">
    <property type="protein sequence ID" value="SVA83107.1"/>
    <property type="molecule type" value="Genomic_DNA"/>
</dbReference>
<evidence type="ECO:0008006" key="10">
    <source>
        <dbReference type="Google" id="ProtNLM"/>
    </source>
</evidence>
<dbReference type="PANTHER" id="PTHR33162">
    <property type="entry name" value="SEC-INDEPENDENT PROTEIN TRANSLOCASE PROTEIN TATA, CHLOROPLASTIC"/>
    <property type="match status" value="1"/>
</dbReference>
<dbReference type="PRINTS" id="PR01506">
    <property type="entry name" value="TATBPROTEIN"/>
</dbReference>
<organism evidence="9">
    <name type="scientific">marine metagenome</name>
    <dbReference type="NCBI Taxonomy" id="408172"/>
    <lineage>
        <taxon>unclassified sequences</taxon>
        <taxon>metagenomes</taxon>
        <taxon>ecological metagenomes</taxon>
    </lineage>
</organism>
<evidence type="ECO:0000256" key="5">
    <source>
        <dbReference type="ARBA" id="ARBA00022989"/>
    </source>
</evidence>
<feature type="transmembrane region" description="Helical" evidence="8">
    <location>
        <begin position="6"/>
        <end position="25"/>
    </location>
</feature>
<dbReference type="AlphaFoldDB" id="A0A381Z2Y4"/>
<gene>
    <name evidence="9" type="ORF">METZ01_LOCUS135961</name>
</gene>
<dbReference type="GO" id="GO:0016020">
    <property type="term" value="C:membrane"/>
    <property type="evidence" value="ECO:0007669"/>
    <property type="project" value="UniProtKB-SubCell"/>
</dbReference>
<keyword evidence="4" id="KW-0653">Protein transport</keyword>
<dbReference type="Pfam" id="PF02416">
    <property type="entry name" value="TatA_B_E"/>
    <property type="match status" value="1"/>
</dbReference>
<evidence type="ECO:0000256" key="6">
    <source>
        <dbReference type="ARBA" id="ARBA00023010"/>
    </source>
</evidence>
<evidence type="ECO:0000256" key="3">
    <source>
        <dbReference type="ARBA" id="ARBA00022692"/>
    </source>
</evidence>
<keyword evidence="7 8" id="KW-0472">Membrane</keyword>
<dbReference type="InterPro" id="IPR003369">
    <property type="entry name" value="TatA/B/E"/>
</dbReference>
<accession>A0A381Z2Y4</accession>
<evidence type="ECO:0000256" key="1">
    <source>
        <dbReference type="ARBA" id="ARBA00004167"/>
    </source>
</evidence>
<evidence type="ECO:0000256" key="7">
    <source>
        <dbReference type="ARBA" id="ARBA00023136"/>
    </source>
</evidence>
<evidence type="ECO:0000313" key="9">
    <source>
        <dbReference type="EMBL" id="SVA83107.1"/>
    </source>
</evidence>
<evidence type="ECO:0000256" key="8">
    <source>
        <dbReference type="SAM" id="Phobius"/>
    </source>
</evidence>
<evidence type="ECO:0000256" key="2">
    <source>
        <dbReference type="ARBA" id="ARBA00022448"/>
    </source>
</evidence>
<dbReference type="GO" id="GO:0015031">
    <property type="term" value="P:protein transport"/>
    <property type="evidence" value="ECO:0007669"/>
    <property type="project" value="UniProtKB-KW"/>
</dbReference>
<comment type="subcellular location">
    <subcellularLocation>
        <location evidence="1">Membrane</location>
        <topology evidence="1">Single-pass membrane protein</topology>
    </subcellularLocation>
</comment>
<evidence type="ECO:0000256" key="4">
    <source>
        <dbReference type="ARBA" id="ARBA00022927"/>
    </source>
</evidence>
<keyword evidence="5 8" id="KW-1133">Transmembrane helix</keyword>
<keyword evidence="2" id="KW-0813">Transport</keyword>
<proteinExistence type="predicted"/>
<sequence>MFDIGFFELLIIMGIAVVVIGPQNLPRLAKSIGKGWGEFQSTFNDLKKDVMDEAEGLRQSTDIDKLEQDIGAATKVDVDVNLSMNDINYDPKPSDQEKS</sequence>
<protein>
    <recommendedName>
        <fullName evidence="10">Twin-arginine translocation protein TatB</fullName>
    </recommendedName>
</protein>
<dbReference type="PANTHER" id="PTHR33162:SF1">
    <property type="entry name" value="SEC-INDEPENDENT PROTEIN TRANSLOCASE PROTEIN TATA, CHLOROPLASTIC"/>
    <property type="match status" value="1"/>
</dbReference>
<keyword evidence="3 8" id="KW-0812">Transmembrane</keyword>
<keyword evidence="6" id="KW-0811">Translocation</keyword>